<gene>
    <name evidence="5" type="ORF">RIMI_LOCUS17723213</name>
</gene>
<keyword evidence="1" id="KW-0768">Sushi</keyword>
<accession>A0ABN9MC39</accession>
<evidence type="ECO:0000256" key="1">
    <source>
        <dbReference type="ARBA" id="ARBA00022659"/>
    </source>
</evidence>
<dbReference type="InterPro" id="IPR043504">
    <property type="entry name" value="Peptidase_S1_PA_chymotrypsin"/>
</dbReference>
<keyword evidence="2" id="KW-0677">Repeat</keyword>
<dbReference type="PANTHER" id="PTHR46393:SF1">
    <property type="entry name" value="COMPLEMENT FACTOR B"/>
    <property type="match status" value="1"/>
</dbReference>
<dbReference type="PANTHER" id="PTHR46393">
    <property type="entry name" value="SUSHI DOMAIN-CONTAINING PROTEIN"/>
    <property type="match status" value="1"/>
</dbReference>
<feature type="domain" description="Peptidase S1" evidence="4">
    <location>
        <begin position="1"/>
        <end position="253"/>
    </location>
</feature>
<dbReference type="Proteomes" id="UP001176940">
    <property type="component" value="Unassembled WGS sequence"/>
</dbReference>
<dbReference type="InterPro" id="IPR009003">
    <property type="entry name" value="Peptidase_S1_PA"/>
</dbReference>
<name>A0ABN9MC39_9NEOB</name>
<dbReference type="Gene3D" id="2.40.10.120">
    <property type="match status" value="1"/>
</dbReference>
<dbReference type="PROSITE" id="PS50240">
    <property type="entry name" value="TRYPSIN_DOM"/>
    <property type="match status" value="1"/>
</dbReference>
<dbReference type="SUPFAM" id="SSF50494">
    <property type="entry name" value="Trypsin-like serine proteases"/>
    <property type="match status" value="1"/>
</dbReference>
<comment type="caution">
    <text evidence="5">The sequence shown here is derived from an EMBL/GenBank/DDBJ whole genome shotgun (WGS) entry which is preliminary data.</text>
</comment>
<organism evidence="5 6">
    <name type="scientific">Ranitomeya imitator</name>
    <name type="common">mimic poison frog</name>
    <dbReference type="NCBI Taxonomy" id="111125"/>
    <lineage>
        <taxon>Eukaryota</taxon>
        <taxon>Metazoa</taxon>
        <taxon>Chordata</taxon>
        <taxon>Craniata</taxon>
        <taxon>Vertebrata</taxon>
        <taxon>Euteleostomi</taxon>
        <taxon>Amphibia</taxon>
        <taxon>Batrachia</taxon>
        <taxon>Anura</taxon>
        <taxon>Neobatrachia</taxon>
        <taxon>Hyloidea</taxon>
        <taxon>Dendrobatidae</taxon>
        <taxon>Dendrobatinae</taxon>
        <taxon>Ranitomeya</taxon>
    </lineage>
</organism>
<protein>
    <recommendedName>
        <fullName evidence="4">Peptidase S1 domain-containing protein</fullName>
    </recommendedName>
</protein>
<proteinExistence type="predicted"/>
<dbReference type="EMBL" id="CAUEEQ010052395">
    <property type="protein sequence ID" value="CAJ0961383.1"/>
    <property type="molecule type" value="Genomic_DNA"/>
</dbReference>
<keyword evidence="3" id="KW-0325">Glycoprotein</keyword>
<evidence type="ECO:0000256" key="3">
    <source>
        <dbReference type="ARBA" id="ARBA00023180"/>
    </source>
</evidence>
<evidence type="ECO:0000313" key="5">
    <source>
        <dbReference type="EMBL" id="CAJ0961383.1"/>
    </source>
</evidence>
<evidence type="ECO:0000256" key="2">
    <source>
        <dbReference type="ARBA" id="ARBA00022737"/>
    </source>
</evidence>
<dbReference type="Pfam" id="PF00089">
    <property type="entry name" value="Trypsin"/>
    <property type="match status" value="1"/>
</dbReference>
<sequence>MALIELDTKIEFSSKIRPICLPCTTGASWALKQRGKSVTCSDHEKTLLSSELVKAMFVAEETDRALERKDVIIKRGSKIPKQSSQTLRSGLMVVSGLDPAPPLFLTIAILPHVDDVGLIIHLKQDSDHKKRGGARSRPETTIRPDRTRLACLADTKKLETFKDIPDIKDIVTNNFLCTGGVDPQVDPQTCKGDGGGPLIVPYKQRYFQVGIISWGTMNSCKGPKRYPGPVPMLSRDFHTDVFHMMDWLKYNLKEDLEFLN</sequence>
<reference evidence="5" key="1">
    <citation type="submission" date="2023-07" db="EMBL/GenBank/DDBJ databases">
        <authorList>
            <person name="Stuckert A."/>
        </authorList>
    </citation>
    <scope>NUCLEOTIDE SEQUENCE</scope>
</reference>
<keyword evidence="6" id="KW-1185">Reference proteome</keyword>
<dbReference type="InterPro" id="IPR001254">
    <property type="entry name" value="Trypsin_dom"/>
</dbReference>
<dbReference type="Gene3D" id="2.40.10.10">
    <property type="entry name" value="Trypsin-like serine proteases"/>
    <property type="match status" value="1"/>
</dbReference>
<evidence type="ECO:0000313" key="6">
    <source>
        <dbReference type="Proteomes" id="UP001176940"/>
    </source>
</evidence>
<evidence type="ECO:0000259" key="4">
    <source>
        <dbReference type="PROSITE" id="PS50240"/>
    </source>
</evidence>